<organism evidence="1 2">
    <name type="scientific">Sulfurospirillum deleyianum (strain ATCC 51133 / DSM 6946 / 5175)</name>
    <dbReference type="NCBI Taxonomy" id="525898"/>
    <lineage>
        <taxon>Bacteria</taxon>
        <taxon>Pseudomonadati</taxon>
        <taxon>Campylobacterota</taxon>
        <taxon>Epsilonproteobacteria</taxon>
        <taxon>Campylobacterales</taxon>
        <taxon>Sulfurospirillaceae</taxon>
        <taxon>Sulfurospirillum</taxon>
    </lineage>
</organism>
<dbReference type="STRING" id="525898.Sdel_1247"/>
<dbReference type="EMBL" id="CP001816">
    <property type="protein sequence ID" value="ACZ12269.1"/>
    <property type="molecule type" value="Genomic_DNA"/>
</dbReference>
<name>D1B2E9_SULD5</name>
<gene>
    <name evidence="1" type="ordered locus">Sdel_1247</name>
</gene>
<dbReference type="HOGENOM" id="CLU_3367773_0_0_7"/>
<evidence type="ECO:0000313" key="2">
    <source>
        <dbReference type="Proteomes" id="UP000002222"/>
    </source>
</evidence>
<accession>D1B2E9</accession>
<protein>
    <submittedName>
        <fullName evidence="1">Uncharacterized protein</fullName>
    </submittedName>
</protein>
<reference evidence="1 2" key="2">
    <citation type="journal article" date="2010" name="Stand. Genomic Sci.">
        <title>Complete genome sequence of Sulfurospirillum deleyianum type strain (5175).</title>
        <authorList>
            <person name="Sikorski J."/>
            <person name="Lapidus A."/>
            <person name="Copeland A."/>
            <person name="Glavina Del Rio T."/>
            <person name="Nolan M."/>
            <person name="Lucas S."/>
            <person name="Chen F."/>
            <person name="Tice H."/>
            <person name="Cheng J.F."/>
            <person name="Saunders E."/>
            <person name="Bruce D."/>
            <person name="Goodwin L."/>
            <person name="Pitluck S."/>
            <person name="Ovchinnikova G."/>
            <person name="Pati A."/>
            <person name="Ivanova N."/>
            <person name="Mavromatis K."/>
            <person name="Chen A."/>
            <person name="Palaniappan K."/>
            <person name="Chain P."/>
            <person name="Land M."/>
            <person name="Hauser L."/>
            <person name="Chang Y.J."/>
            <person name="Jeffries C.D."/>
            <person name="Brettin T."/>
            <person name="Detter J.C."/>
            <person name="Han C."/>
            <person name="Rohde M."/>
            <person name="Lang E."/>
            <person name="Spring S."/>
            <person name="Goker M."/>
            <person name="Bristow J."/>
            <person name="Eisen J.A."/>
            <person name="Markowitz V."/>
            <person name="Hugenholtz P."/>
            <person name="Kyrpides N.C."/>
            <person name="Klenk H.P."/>
        </authorList>
    </citation>
    <scope>NUCLEOTIDE SEQUENCE [LARGE SCALE GENOMIC DNA]</scope>
    <source>
        <strain evidence="2">ATCC 51133 / DSM 6946 / 5175</strain>
    </source>
</reference>
<keyword evidence="2" id="KW-1185">Reference proteome</keyword>
<dbReference type="AlphaFoldDB" id="D1B2E9"/>
<evidence type="ECO:0000313" key="1">
    <source>
        <dbReference type="EMBL" id="ACZ12269.1"/>
    </source>
</evidence>
<reference evidence="2" key="1">
    <citation type="submission" date="2009-11" db="EMBL/GenBank/DDBJ databases">
        <title>The complete genome of Sulfurospirillum deleyianum DSM 6946.</title>
        <authorList>
            <consortium name="US DOE Joint Genome Institute (JGI-PGF)"/>
            <person name="Lucas S."/>
            <person name="Copeland A."/>
            <person name="Lapidus A."/>
            <person name="Glavina del Rio T."/>
            <person name="Dalin E."/>
            <person name="Tice H."/>
            <person name="Bruce D."/>
            <person name="Goodwin L."/>
            <person name="Pitluck S."/>
            <person name="Kyrpides N."/>
            <person name="Mavromatis K."/>
            <person name="Ivanova N."/>
            <person name="Ovchinnikova G."/>
            <person name="Munk A.C."/>
            <person name="Lu M."/>
            <person name="Brettin T."/>
            <person name="Detter J.C."/>
            <person name="Han C."/>
            <person name="Tapia R."/>
            <person name="Larimer F."/>
            <person name="Land M."/>
            <person name="Hauser L."/>
            <person name="Markowitz V."/>
            <person name="Cheng J.F."/>
            <person name="Hugenholtz P."/>
            <person name="Woyke T."/>
            <person name="Wu D."/>
            <person name="Aumann P."/>
            <person name="Schneider S."/>
            <person name="Lang E."/>
            <person name="Spring S."/>
            <person name="Klenk H.P."/>
            <person name="Eisen J.A."/>
        </authorList>
    </citation>
    <scope>NUCLEOTIDE SEQUENCE [LARGE SCALE GENOMIC DNA]</scope>
    <source>
        <strain evidence="2">ATCC 51133 / DSM 6946 / 5175</strain>
    </source>
</reference>
<sequence>MYTITIKIAASGTAYTNPDEPHNSLMSRAELKWAV</sequence>
<dbReference type="Proteomes" id="UP000002222">
    <property type="component" value="Chromosome"/>
</dbReference>
<dbReference type="KEGG" id="sdl:Sdel_1247"/>
<proteinExistence type="predicted"/>